<dbReference type="InterPro" id="IPR050828">
    <property type="entry name" value="C-type_lectin/matrix_domain"/>
</dbReference>
<dbReference type="PANTHER" id="PTHR45710:SF26">
    <property type="entry name" value="RH26557P"/>
    <property type="match status" value="1"/>
</dbReference>
<dbReference type="SUPFAM" id="SSF56436">
    <property type="entry name" value="C-type lectin-like"/>
    <property type="match status" value="3"/>
</dbReference>
<dbReference type="PROSITE" id="PS50261">
    <property type="entry name" value="G_PROTEIN_RECEP_F2_4"/>
    <property type="match status" value="1"/>
</dbReference>
<dbReference type="eggNOG" id="KOG4289">
    <property type="taxonomic scope" value="Eukaryota"/>
</dbReference>
<feature type="transmembrane region" description="Helical" evidence="5">
    <location>
        <begin position="1047"/>
        <end position="1065"/>
    </location>
</feature>
<evidence type="ECO:0000313" key="9">
    <source>
        <dbReference type="Proteomes" id="UP000009022"/>
    </source>
</evidence>
<dbReference type="InterPro" id="IPR016187">
    <property type="entry name" value="CTDL_fold"/>
</dbReference>
<dbReference type="PANTHER" id="PTHR45710">
    <property type="entry name" value="C-TYPE LECTIN DOMAIN-CONTAINING PROTEIN 180"/>
    <property type="match status" value="1"/>
</dbReference>
<keyword evidence="4 5" id="KW-0472">Membrane</keyword>
<dbReference type="Pfam" id="PF00059">
    <property type="entry name" value="Lectin_C"/>
    <property type="match status" value="2"/>
</dbReference>
<dbReference type="KEGG" id="tad:TRIADDRAFT_59352"/>
<organism evidence="8 9">
    <name type="scientific">Trichoplax adhaerens</name>
    <name type="common">Trichoplax reptans</name>
    <dbReference type="NCBI Taxonomy" id="10228"/>
    <lineage>
        <taxon>Eukaryota</taxon>
        <taxon>Metazoa</taxon>
        <taxon>Placozoa</taxon>
        <taxon>Uniplacotomia</taxon>
        <taxon>Trichoplacea</taxon>
        <taxon>Trichoplacidae</taxon>
        <taxon>Trichoplax</taxon>
    </lineage>
</organism>
<reference evidence="8 9" key="1">
    <citation type="journal article" date="2008" name="Nature">
        <title>The Trichoplax genome and the nature of placozoans.</title>
        <authorList>
            <person name="Srivastava M."/>
            <person name="Begovic E."/>
            <person name="Chapman J."/>
            <person name="Putnam N.H."/>
            <person name="Hellsten U."/>
            <person name="Kawashima T."/>
            <person name="Kuo A."/>
            <person name="Mitros T."/>
            <person name="Salamov A."/>
            <person name="Carpenter M.L."/>
            <person name="Signorovitch A.Y."/>
            <person name="Moreno M.A."/>
            <person name="Kamm K."/>
            <person name="Grimwood J."/>
            <person name="Schmutz J."/>
            <person name="Shapiro H."/>
            <person name="Grigoriev I.V."/>
            <person name="Buss L.W."/>
            <person name="Schierwater B."/>
            <person name="Dellaporta S.L."/>
            <person name="Rokhsar D.S."/>
        </authorList>
    </citation>
    <scope>NUCLEOTIDE SEQUENCE [LARGE SCALE GENOMIC DNA]</scope>
    <source>
        <strain evidence="8 9">Grell-BS-1999</strain>
    </source>
</reference>
<protein>
    <recommendedName>
        <fullName evidence="10">C-type lectin domain-containing protein</fullName>
    </recommendedName>
</protein>
<accession>B3S4U7</accession>
<dbReference type="GO" id="GO:0004930">
    <property type="term" value="F:G protein-coupled receptor activity"/>
    <property type="evidence" value="ECO:0007669"/>
    <property type="project" value="InterPro"/>
</dbReference>
<dbReference type="eggNOG" id="KOG4297">
    <property type="taxonomic scope" value="Eukaryota"/>
</dbReference>
<dbReference type="SMART" id="SM00034">
    <property type="entry name" value="CLECT"/>
    <property type="match status" value="3"/>
</dbReference>
<dbReference type="OrthoDB" id="10059571at2759"/>
<evidence type="ECO:0000256" key="1">
    <source>
        <dbReference type="ARBA" id="ARBA00004141"/>
    </source>
</evidence>
<feature type="transmembrane region" description="Helical" evidence="5">
    <location>
        <begin position="1071"/>
        <end position="1090"/>
    </location>
</feature>
<dbReference type="CDD" id="cd00037">
    <property type="entry name" value="CLECT"/>
    <property type="match status" value="2"/>
</dbReference>
<keyword evidence="3 5" id="KW-1133">Transmembrane helix</keyword>
<dbReference type="InterPro" id="IPR001304">
    <property type="entry name" value="C-type_lectin-like"/>
</dbReference>
<proteinExistence type="predicted"/>
<feature type="domain" description="G-protein coupled receptors family 2 profile 2" evidence="7">
    <location>
        <begin position="970"/>
        <end position="1060"/>
    </location>
</feature>
<dbReference type="InterPro" id="IPR017981">
    <property type="entry name" value="GPCR_2-like_7TM"/>
</dbReference>
<name>B3S4U7_TRIAD</name>
<dbReference type="AlphaFoldDB" id="B3S4U7"/>
<dbReference type="Proteomes" id="UP000009022">
    <property type="component" value="Unassembled WGS sequence"/>
</dbReference>
<dbReference type="OMA" id="AYIDINI"/>
<dbReference type="PhylomeDB" id="B3S4U7"/>
<feature type="domain" description="C-type lectin" evidence="6">
    <location>
        <begin position="10"/>
        <end position="114"/>
    </location>
</feature>
<dbReference type="InterPro" id="IPR000832">
    <property type="entry name" value="GPCR_2_secretin-like"/>
</dbReference>
<evidence type="ECO:0008006" key="10">
    <source>
        <dbReference type="Google" id="ProtNLM"/>
    </source>
</evidence>
<evidence type="ECO:0000256" key="2">
    <source>
        <dbReference type="ARBA" id="ARBA00022692"/>
    </source>
</evidence>
<keyword evidence="2 5" id="KW-0812">Transmembrane</keyword>
<evidence type="ECO:0000313" key="8">
    <source>
        <dbReference type="EMBL" id="EDV22152.1"/>
    </source>
</evidence>
<dbReference type="HOGENOM" id="CLU_009192_0_0_1"/>
<dbReference type="RefSeq" id="XP_002115307.1">
    <property type="nucleotide sequence ID" value="XM_002115271.1"/>
</dbReference>
<comment type="subcellular location">
    <subcellularLocation>
        <location evidence="1">Membrane</location>
        <topology evidence="1">Multi-pass membrane protein</topology>
    </subcellularLocation>
</comment>
<feature type="domain" description="C-type lectin" evidence="6">
    <location>
        <begin position="162"/>
        <end position="278"/>
    </location>
</feature>
<feature type="domain" description="C-type lectin" evidence="6">
    <location>
        <begin position="309"/>
        <end position="434"/>
    </location>
</feature>
<dbReference type="InterPro" id="IPR016186">
    <property type="entry name" value="C-type_lectin-like/link_sf"/>
</dbReference>
<keyword evidence="9" id="KW-1185">Reference proteome</keyword>
<dbReference type="GO" id="GO:0005886">
    <property type="term" value="C:plasma membrane"/>
    <property type="evidence" value="ECO:0000318"/>
    <property type="project" value="GO_Central"/>
</dbReference>
<dbReference type="Gene3D" id="3.10.100.10">
    <property type="entry name" value="Mannose-Binding Protein A, subunit A"/>
    <property type="match status" value="3"/>
</dbReference>
<feature type="transmembrane region" description="Helical" evidence="5">
    <location>
        <begin position="1010"/>
        <end position="1027"/>
    </location>
</feature>
<evidence type="ECO:0000256" key="4">
    <source>
        <dbReference type="ARBA" id="ARBA00023136"/>
    </source>
</evidence>
<sequence>MTCPAGWLQFRDSCYQVMNPYGVGTYWLGAFLSCKFSYSSGLAIIASKDEMKFIESVALSLNRPLWIAMKADGKGLRWNSKENITNHYQIPPNAYCMLVKPTGNRVTWEFSSCSTGIGAYPLCQKAATPITLNNSEGLTTAAIVDSIGKDIFPTCPDNWLRYRNYCYYLETTTGNYLQGKNRCKNNLEAYPAIINDAEKEMIIRSILGIDDEVWIGLEGTSNNFTWYENLASINYTNLVAHACYPENSCNCTVLKKSNEFLSSWYVRDCNLNASILCQRSAIGYTSELIQNFSKFSELQTNCPTDWNINGVNCIQITFQKLRFYNAREFCSYHKSDLISLSSIDLEQVTQNLIEQKAVNQLVNITGVSFWIGLYKVNNTFQWLQDSTAVQENSKLEFRSTAGTSQLRCAVMEYMHLNGTWVWYTVDCVSHRAYLICRKTIDLESDTSTFPMVQSTTQVPVTTEDSETGAISFAIDAVIANTEDSSTTDISTNTIVTTPNISTTTTENSTTSNIFTTTSAVTAAVENSTTLNVSATTNAATATTENSITTKISITTSAATAAVEDSTTLSIPAATNTATATTENSTTTKISTTTSAATSAVEDSTTLSIPAATNTATATTENSTTTKISTTTSAATAALGDSTTPNISTTTNTATVTTENSTTKKISTTTNTTTATIEDSTTPTISTTTNAATVTTKDSKTVNISITTDAKTATIEDSPIVNVSTTKNGVIATIEDSTIANISVTTNVATTTTEDSTTSSFSTATNNAVTTNTVPITKRNPRTIEALTNIGTTTTTMLSTVSTLSTRVATNRNQTYDNIDEVVDNAGLELAGKLSLFANSNNSQVSYYYQKLGVWYILTSTNKKVVTAYIDINIEEEVSAVQESDTGHPLKVKVPTSIIDNKYEGQFQIAIGIYKSTQFQQRNRIQQPLKYAVSCQIRPIMKGTLKEPVVFFYEIKEGSNKQPSCAYWKKKQFHSIRGLIHANMAASMIISTTVFLLGIQWTNSPAICKSIAAILHFSLLATFLWMLIEGIATFKMSTHNLESRNSSISYLLLGWGITWVVGFLAYNHQTLILDYFFVILNSFQGVFIFYFHCYNYKGVKRYYARRFIHSAYSPRNQISKASNTDLMTRSKRRKSAWEG</sequence>
<evidence type="ECO:0000256" key="5">
    <source>
        <dbReference type="SAM" id="Phobius"/>
    </source>
</evidence>
<dbReference type="GO" id="GO:0007166">
    <property type="term" value="P:cell surface receptor signaling pathway"/>
    <property type="evidence" value="ECO:0007669"/>
    <property type="project" value="InterPro"/>
</dbReference>
<dbReference type="eggNOG" id="KOG4193">
    <property type="taxonomic scope" value="Eukaryota"/>
</dbReference>
<dbReference type="InParanoid" id="B3S4U7"/>
<evidence type="ECO:0000259" key="6">
    <source>
        <dbReference type="PROSITE" id="PS50041"/>
    </source>
</evidence>
<evidence type="ECO:0000259" key="7">
    <source>
        <dbReference type="PROSITE" id="PS50261"/>
    </source>
</evidence>
<dbReference type="Pfam" id="PF00002">
    <property type="entry name" value="7tm_2"/>
    <property type="match status" value="1"/>
</dbReference>
<dbReference type="PROSITE" id="PS50041">
    <property type="entry name" value="C_TYPE_LECTIN_2"/>
    <property type="match status" value="3"/>
</dbReference>
<dbReference type="GeneID" id="6756520"/>
<gene>
    <name evidence="8" type="ORF">TRIADDRAFT_59352</name>
</gene>
<dbReference type="CTD" id="6756520"/>
<dbReference type="Gene3D" id="1.20.1070.10">
    <property type="entry name" value="Rhodopsin 7-helix transmembrane proteins"/>
    <property type="match status" value="2"/>
</dbReference>
<evidence type="ECO:0000256" key="3">
    <source>
        <dbReference type="ARBA" id="ARBA00022989"/>
    </source>
</evidence>
<dbReference type="EMBL" id="DS985250">
    <property type="protein sequence ID" value="EDV22152.1"/>
    <property type="molecule type" value="Genomic_DNA"/>
</dbReference>